<evidence type="ECO:0000313" key="2">
    <source>
        <dbReference type="EMBL" id="KAE9155765.1"/>
    </source>
</evidence>
<gene>
    <name evidence="2" type="ORF">PF006_g315</name>
</gene>
<dbReference type="EMBL" id="QXGA01000006">
    <property type="protein sequence ID" value="KAE9155765.1"/>
    <property type="molecule type" value="Genomic_DNA"/>
</dbReference>
<comment type="caution">
    <text evidence="2">The sequence shown here is derived from an EMBL/GenBank/DDBJ whole genome shotgun (WGS) entry which is preliminary data.</text>
</comment>
<name>A0A6A3UYU9_9STRA</name>
<dbReference type="AlphaFoldDB" id="A0A6A3UYU9"/>
<evidence type="ECO:0000256" key="1">
    <source>
        <dbReference type="SAM" id="MobiDB-lite"/>
    </source>
</evidence>
<sequence>MQRRIFCRSELHHEEASAAAASSIGTTAVINCERQEARFSGKSSGHTRRERPAAGPAAEEARRERLVATAEAHRGWQEKLVMGSDLVVGGDLPPEMLVAGSSSLGKLVVVGDPQPEEPVVNGDLLPVKLVVGDSSPEKLVVVGNSPETLIMAIFLPGELAAGAA</sequence>
<protein>
    <submittedName>
        <fullName evidence="2">Uncharacterized protein</fullName>
    </submittedName>
</protein>
<reference evidence="2 3" key="1">
    <citation type="submission" date="2018-08" db="EMBL/GenBank/DDBJ databases">
        <title>Genomic investigation of the strawberry pathogen Phytophthora fragariae indicates pathogenicity is determined by transcriptional variation in three key races.</title>
        <authorList>
            <person name="Adams T.M."/>
            <person name="Armitage A.D."/>
            <person name="Sobczyk M.K."/>
            <person name="Bates H.J."/>
            <person name="Dunwell J.M."/>
            <person name="Nellist C.F."/>
            <person name="Harrison R.J."/>
        </authorList>
    </citation>
    <scope>NUCLEOTIDE SEQUENCE [LARGE SCALE GENOMIC DNA]</scope>
    <source>
        <strain evidence="2 3">NOV-5</strain>
    </source>
</reference>
<dbReference type="Proteomes" id="UP000440732">
    <property type="component" value="Unassembled WGS sequence"/>
</dbReference>
<feature type="region of interest" description="Disordered" evidence="1">
    <location>
        <begin position="37"/>
        <end position="62"/>
    </location>
</feature>
<accession>A0A6A3UYU9</accession>
<proteinExistence type="predicted"/>
<evidence type="ECO:0000313" key="3">
    <source>
        <dbReference type="Proteomes" id="UP000440732"/>
    </source>
</evidence>
<organism evidence="2 3">
    <name type="scientific">Phytophthora fragariae</name>
    <dbReference type="NCBI Taxonomy" id="53985"/>
    <lineage>
        <taxon>Eukaryota</taxon>
        <taxon>Sar</taxon>
        <taxon>Stramenopiles</taxon>
        <taxon>Oomycota</taxon>
        <taxon>Peronosporomycetes</taxon>
        <taxon>Peronosporales</taxon>
        <taxon>Peronosporaceae</taxon>
        <taxon>Phytophthora</taxon>
    </lineage>
</organism>